<protein>
    <recommendedName>
        <fullName evidence="7">Nucleoside-diphosphate kinase</fullName>
    </recommendedName>
</protein>
<dbReference type="InterPro" id="IPR027417">
    <property type="entry name" value="P-loop_NTPase"/>
</dbReference>
<keyword evidence="2" id="KW-0547">Nucleotide-binding</keyword>
<keyword evidence="1 4" id="KW-0808">Transferase</keyword>
<evidence type="ECO:0008006" key="7">
    <source>
        <dbReference type="Google" id="ProtNLM"/>
    </source>
</evidence>
<evidence type="ECO:0000256" key="4">
    <source>
        <dbReference type="RuleBase" id="RU003330"/>
    </source>
</evidence>
<dbReference type="GO" id="GO:0005524">
    <property type="term" value="F:ATP binding"/>
    <property type="evidence" value="ECO:0007669"/>
    <property type="project" value="InterPro"/>
</dbReference>
<proteinExistence type="inferred from homology"/>
<sequence length="228" mass="25417">ARCLPFLCASLPLFAAEKLQSPIIVFMIGGPGCGKAVQSSRMAVKYNFYHIAIGELLREESSRATNKGKAIRDILLKGTLVPSVRSLTALLCRIRVHQKNVSGFIIEGFPREINQAKLFEEVVGRLPNIVIVFDCSTETMIQRLLIRGQMGGRVDDHERIIRQRLETHYSLCEPVLTHYLQKSILRNVGFHEPGWAPGLSSHSRRSQAGQGLAAWQQAEQLCSDAILL</sequence>
<evidence type="ECO:0000313" key="5">
    <source>
        <dbReference type="Ensembl" id="ENSVKKP00000018690.1"/>
    </source>
</evidence>
<keyword evidence="6" id="KW-1185">Reference proteome</keyword>
<evidence type="ECO:0000256" key="3">
    <source>
        <dbReference type="ARBA" id="ARBA00022777"/>
    </source>
</evidence>
<evidence type="ECO:0000256" key="2">
    <source>
        <dbReference type="ARBA" id="ARBA00022741"/>
    </source>
</evidence>
<name>A0A8D2L8K9_VARKO</name>
<reference evidence="5" key="1">
    <citation type="submission" date="2025-08" db="UniProtKB">
        <authorList>
            <consortium name="Ensembl"/>
        </authorList>
    </citation>
    <scope>IDENTIFICATION</scope>
</reference>
<organism evidence="5 6">
    <name type="scientific">Varanus komodoensis</name>
    <name type="common">Komodo dragon</name>
    <dbReference type="NCBI Taxonomy" id="61221"/>
    <lineage>
        <taxon>Eukaryota</taxon>
        <taxon>Metazoa</taxon>
        <taxon>Chordata</taxon>
        <taxon>Craniata</taxon>
        <taxon>Vertebrata</taxon>
        <taxon>Euteleostomi</taxon>
        <taxon>Lepidosauria</taxon>
        <taxon>Squamata</taxon>
        <taxon>Bifurcata</taxon>
        <taxon>Unidentata</taxon>
        <taxon>Episquamata</taxon>
        <taxon>Toxicofera</taxon>
        <taxon>Anguimorpha</taxon>
        <taxon>Paleoanguimorpha</taxon>
        <taxon>Varanoidea</taxon>
        <taxon>Varanidae</taxon>
        <taxon>Varanus</taxon>
    </lineage>
</organism>
<dbReference type="GO" id="GO:0006139">
    <property type="term" value="P:nucleobase-containing compound metabolic process"/>
    <property type="evidence" value="ECO:0007669"/>
    <property type="project" value="InterPro"/>
</dbReference>
<dbReference type="Ensembl" id="ENSVKKT00000019155.1">
    <property type="protein sequence ID" value="ENSVKKP00000018690.1"/>
    <property type="gene ID" value="ENSVKKG00000012724.1"/>
</dbReference>
<evidence type="ECO:0000313" key="6">
    <source>
        <dbReference type="Proteomes" id="UP000694545"/>
    </source>
</evidence>
<keyword evidence="3 4" id="KW-0418">Kinase</keyword>
<dbReference type="Pfam" id="PF00406">
    <property type="entry name" value="ADK"/>
    <property type="match status" value="1"/>
</dbReference>
<dbReference type="PRINTS" id="PR00094">
    <property type="entry name" value="ADENYLTKNASE"/>
</dbReference>
<comment type="similarity">
    <text evidence="4">Belongs to the adenylate kinase family.</text>
</comment>
<dbReference type="Proteomes" id="UP000694545">
    <property type="component" value="Unplaced"/>
</dbReference>
<dbReference type="SUPFAM" id="SSF52540">
    <property type="entry name" value="P-loop containing nucleoside triphosphate hydrolases"/>
    <property type="match status" value="1"/>
</dbReference>
<dbReference type="Gene3D" id="3.40.50.300">
    <property type="entry name" value="P-loop containing nucleotide triphosphate hydrolases"/>
    <property type="match status" value="1"/>
</dbReference>
<dbReference type="InterPro" id="IPR000850">
    <property type="entry name" value="Adenylat/UMP-CMP_kin"/>
</dbReference>
<accession>A0A8D2L8K9</accession>
<dbReference type="OMA" id="GRAPNMV"/>
<dbReference type="GO" id="GO:0019205">
    <property type="term" value="F:nucleobase-containing compound kinase activity"/>
    <property type="evidence" value="ECO:0007669"/>
    <property type="project" value="InterPro"/>
</dbReference>
<evidence type="ECO:0000256" key="1">
    <source>
        <dbReference type="ARBA" id="ARBA00022679"/>
    </source>
</evidence>
<dbReference type="PANTHER" id="PTHR23359">
    <property type="entry name" value="NUCLEOTIDE KINASE"/>
    <property type="match status" value="1"/>
</dbReference>
<reference evidence="5" key="2">
    <citation type="submission" date="2025-09" db="UniProtKB">
        <authorList>
            <consortium name="Ensembl"/>
        </authorList>
    </citation>
    <scope>IDENTIFICATION</scope>
</reference>
<dbReference type="CDD" id="cd01428">
    <property type="entry name" value="ADK"/>
    <property type="match status" value="1"/>
</dbReference>
<dbReference type="AlphaFoldDB" id="A0A8D2L8K9"/>